<evidence type="ECO:0000313" key="2">
    <source>
        <dbReference type="EMBL" id="CDS22400.1"/>
    </source>
</evidence>
<name>A0A068WVA6_ECHGR</name>
<keyword evidence="1" id="KW-0812">Transmembrane</keyword>
<reference evidence="4" key="3">
    <citation type="submission" date="2020-10" db="UniProtKB">
        <authorList>
            <consortium name="WormBaseParasite"/>
        </authorList>
    </citation>
    <scope>IDENTIFICATION</scope>
</reference>
<dbReference type="AlphaFoldDB" id="A0A068WVA6"/>
<dbReference type="OrthoDB" id="10552798at2759"/>
<keyword evidence="1" id="KW-0472">Membrane</keyword>
<dbReference type="Proteomes" id="UP000492820">
    <property type="component" value="Unassembled WGS sequence"/>
</dbReference>
<dbReference type="EMBL" id="LK028586">
    <property type="protein sequence ID" value="CDS22400.1"/>
    <property type="molecule type" value="Genomic_DNA"/>
</dbReference>
<feature type="transmembrane region" description="Helical" evidence="1">
    <location>
        <begin position="7"/>
        <end position="30"/>
    </location>
</feature>
<dbReference type="WBParaSite" id="EgrG_000360700">
    <property type="protein sequence ID" value="EgrG_000360700"/>
    <property type="gene ID" value="EgrG_000360700"/>
</dbReference>
<reference evidence="2 3" key="1">
    <citation type="journal article" date="2013" name="Nature">
        <title>The genomes of four tapeworm species reveal adaptations to parasitism.</title>
        <authorList>
            <person name="Tsai I.J."/>
            <person name="Zarowiecki M."/>
            <person name="Holroyd N."/>
            <person name="Garciarrubio A."/>
            <person name="Sanchez-Flores A."/>
            <person name="Brooks K.L."/>
            <person name="Tracey A."/>
            <person name="Bobes R.J."/>
            <person name="Fragoso G."/>
            <person name="Sciutto E."/>
            <person name="Aslett M."/>
            <person name="Beasley H."/>
            <person name="Bennett H.M."/>
            <person name="Cai J."/>
            <person name="Camicia F."/>
            <person name="Clark R."/>
            <person name="Cucher M."/>
            <person name="De Silva N."/>
            <person name="Day T.A."/>
            <person name="Deplazes P."/>
            <person name="Estrada K."/>
            <person name="Fernandez C."/>
            <person name="Holland P.W."/>
            <person name="Hou J."/>
            <person name="Hu S."/>
            <person name="Huckvale T."/>
            <person name="Hung S.S."/>
            <person name="Kamenetzky L."/>
            <person name="Keane J.A."/>
            <person name="Kiss F."/>
            <person name="Koziol U."/>
            <person name="Lambert O."/>
            <person name="Liu K."/>
            <person name="Luo X."/>
            <person name="Luo Y."/>
            <person name="Macchiaroli N."/>
            <person name="Nichol S."/>
            <person name="Paps J."/>
            <person name="Parkinson J."/>
            <person name="Pouchkina-Stantcheva N."/>
            <person name="Riddiford N."/>
            <person name="Rosenzvit M."/>
            <person name="Salinas G."/>
            <person name="Wasmuth J.D."/>
            <person name="Zamanian M."/>
            <person name="Zheng Y."/>
            <person name="Cai X."/>
            <person name="Soberon X."/>
            <person name="Olson P.D."/>
            <person name="Laclette J.P."/>
            <person name="Brehm K."/>
            <person name="Berriman M."/>
            <person name="Garciarrubio A."/>
            <person name="Bobes R.J."/>
            <person name="Fragoso G."/>
            <person name="Sanchez-Flores A."/>
            <person name="Estrada K."/>
            <person name="Cevallos M.A."/>
            <person name="Morett E."/>
            <person name="Gonzalez V."/>
            <person name="Portillo T."/>
            <person name="Ochoa-Leyva A."/>
            <person name="Jose M.V."/>
            <person name="Sciutto E."/>
            <person name="Landa A."/>
            <person name="Jimenez L."/>
            <person name="Valdes V."/>
            <person name="Carrero J.C."/>
            <person name="Larralde C."/>
            <person name="Morales-Montor J."/>
            <person name="Limon-Lason J."/>
            <person name="Soberon X."/>
            <person name="Laclette J.P."/>
        </authorList>
    </citation>
    <scope>NUCLEOTIDE SEQUENCE [LARGE SCALE GENOMIC DNA]</scope>
</reference>
<sequence>MACSTITLLIVPSVVLSATFLAIASFGIALKTSDSLYTNVLLVLLFVEAIVMAVYLANPDKLDAPFLGTIAKLLEEYKGRNGDNSTANVVWNAIMEREVTCSLKRFDRCCGMNGNDEIIGRAMSLPEECNGGNATGCRDKLVACSEGYSKYLLCTSIAALLLQSTVIPLPIIYAFLSFLDEVND</sequence>
<feature type="transmembrane region" description="Helical" evidence="1">
    <location>
        <begin position="36"/>
        <end position="57"/>
    </location>
</feature>
<reference evidence="2" key="2">
    <citation type="submission" date="2014-06" db="EMBL/GenBank/DDBJ databases">
        <authorList>
            <person name="Aslett M."/>
        </authorList>
    </citation>
    <scope>NUCLEOTIDE SEQUENCE</scope>
</reference>
<gene>
    <name evidence="2" type="ORF">EgrG_000360700</name>
</gene>
<evidence type="ECO:0000256" key="1">
    <source>
        <dbReference type="SAM" id="Phobius"/>
    </source>
</evidence>
<feature type="transmembrane region" description="Helical" evidence="1">
    <location>
        <begin position="151"/>
        <end position="176"/>
    </location>
</feature>
<keyword evidence="1" id="KW-1133">Transmembrane helix</keyword>
<evidence type="ECO:0000313" key="3">
    <source>
        <dbReference type="Proteomes" id="UP000492820"/>
    </source>
</evidence>
<accession>A0A068WVA6</accession>
<protein>
    <submittedName>
        <fullName evidence="2 4">Tetraspannin domain containing protein</fullName>
    </submittedName>
</protein>
<proteinExistence type="predicted"/>
<evidence type="ECO:0000313" key="4">
    <source>
        <dbReference type="WBParaSite" id="EgrG_000360700"/>
    </source>
</evidence>
<organism evidence="2">
    <name type="scientific">Echinococcus granulosus</name>
    <name type="common">Hydatid tapeworm</name>
    <dbReference type="NCBI Taxonomy" id="6210"/>
    <lineage>
        <taxon>Eukaryota</taxon>
        <taxon>Metazoa</taxon>
        <taxon>Spiralia</taxon>
        <taxon>Lophotrochozoa</taxon>
        <taxon>Platyhelminthes</taxon>
        <taxon>Cestoda</taxon>
        <taxon>Eucestoda</taxon>
        <taxon>Cyclophyllidea</taxon>
        <taxon>Taeniidae</taxon>
        <taxon>Echinococcus</taxon>
        <taxon>Echinococcus granulosus group</taxon>
    </lineage>
</organism>